<gene>
    <name evidence="1" type="ORF">BU25DRAFT_311959</name>
</gene>
<name>A0ACB6S3Y8_9PLEO</name>
<accession>A0ACB6S3Y8</accession>
<feature type="non-terminal residue" evidence="1">
    <location>
        <position position="119"/>
    </location>
</feature>
<protein>
    <submittedName>
        <fullName evidence="1">HET-domain-containing protein</fullName>
    </submittedName>
</protein>
<reference evidence="1" key="1">
    <citation type="journal article" date="2020" name="Stud. Mycol.">
        <title>101 Dothideomycetes genomes: a test case for predicting lifestyles and emergence of pathogens.</title>
        <authorList>
            <person name="Haridas S."/>
            <person name="Albert R."/>
            <person name="Binder M."/>
            <person name="Bloem J."/>
            <person name="Labutti K."/>
            <person name="Salamov A."/>
            <person name="Andreopoulos B."/>
            <person name="Baker S."/>
            <person name="Barry K."/>
            <person name="Bills G."/>
            <person name="Bluhm B."/>
            <person name="Cannon C."/>
            <person name="Castanera R."/>
            <person name="Culley D."/>
            <person name="Daum C."/>
            <person name="Ezra D."/>
            <person name="Gonzalez J."/>
            <person name="Henrissat B."/>
            <person name="Kuo A."/>
            <person name="Liang C."/>
            <person name="Lipzen A."/>
            <person name="Lutzoni F."/>
            <person name="Magnuson J."/>
            <person name="Mondo S."/>
            <person name="Nolan M."/>
            <person name="Ohm R."/>
            <person name="Pangilinan J."/>
            <person name="Park H.-J."/>
            <person name="Ramirez L."/>
            <person name="Alfaro M."/>
            <person name="Sun H."/>
            <person name="Tritt A."/>
            <person name="Yoshinaga Y."/>
            <person name="Zwiers L.-H."/>
            <person name="Turgeon B."/>
            <person name="Goodwin S."/>
            <person name="Spatafora J."/>
            <person name="Crous P."/>
            <person name="Grigoriev I."/>
        </authorList>
    </citation>
    <scope>NUCLEOTIDE SEQUENCE</scope>
    <source>
        <strain evidence="1">CBS 525.71</strain>
    </source>
</reference>
<proteinExistence type="predicted"/>
<feature type="non-terminal residue" evidence="1">
    <location>
        <position position="1"/>
    </location>
</feature>
<evidence type="ECO:0000313" key="1">
    <source>
        <dbReference type="EMBL" id="KAF2628375.1"/>
    </source>
</evidence>
<keyword evidence="2" id="KW-1185">Reference proteome</keyword>
<sequence length="119" mass="13639">LDPAFSKIRILKLCQGADSSPIRCELQVVSLDDNPYYGALSYVWGDCNITKSIHVNEVRFEATANLFDFLHSLRLATTDRYLWADAICIDQSNEEEKSHQIGLMTRIYRQANEAHVWFG</sequence>
<evidence type="ECO:0000313" key="2">
    <source>
        <dbReference type="Proteomes" id="UP000799754"/>
    </source>
</evidence>
<organism evidence="1 2">
    <name type="scientific">Macroventuria anomochaeta</name>
    <dbReference type="NCBI Taxonomy" id="301207"/>
    <lineage>
        <taxon>Eukaryota</taxon>
        <taxon>Fungi</taxon>
        <taxon>Dikarya</taxon>
        <taxon>Ascomycota</taxon>
        <taxon>Pezizomycotina</taxon>
        <taxon>Dothideomycetes</taxon>
        <taxon>Pleosporomycetidae</taxon>
        <taxon>Pleosporales</taxon>
        <taxon>Pleosporineae</taxon>
        <taxon>Didymellaceae</taxon>
        <taxon>Macroventuria</taxon>
    </lineage>
</organism>
<dbReference type="EMBL" id="MU006713">
    <property type="protein sequence ID" value="KAF2628375.1"/>
    <property type="molecule type" value="Genomic_DNA"/>
</dbReference>
<comment type="caution">
    <text evidence="1">The sequence shown here is derived from an EMBL/GenBank/DDBJ whole genome shotgun (WGS) entry which is preliminary data.</text>
</comment>
<dbReference type="Proteomes" id="UP000799754">
    <property type="component" value="Unassembled WGS sequence"/>
</dbReference>